<comment type="caution">
    <text evidence="2">The sequence shown here is derived from an EMBL/GenBank/DDBJ whole genome shotgun (WGS) entry which is preliminary data.</text>
</comment>
<protein>
    <submittedName>
        <fullName evidence="2">Mechanosensitive ion channel</fullName>
    </submittedName>
</protein>
<feature type="transmembrane region" description="Helical" evidence="1">
    <location>
        <begin position="487"/>
        <end position="507"/>
    </location>
</feature>
<proteinExistence type="predicted"/>
<dbReference type="InterPro" id="IPR045275">
    <property type="entry name" value="MscS_archaea/bacteria_type"/>
</dbReference>
<feature type="transmembrane region" description="Helical" evidence="1">
    <location>
        <begin position="519"/>
        <end position="539"/>
    </location>
</feature>
<organism evidence="2 3">
    <name type="scientific">Floridaenema evergladense BLCC-F167</name>
    <dbReference type="NCBI Taxonomy" id="3153639"/>
    <lineage>
        <taxon>Bacteria</taxon>
        <taxon>Bacillati</taxon>
        <taxon>Cyanobacteriota</taxon>
        <taxon>Cyanophyceae</taxon>
        <taxon>Oscillatoriophycideae</taxon>
        <taxon>Aerosakkonematales</taxon>
        <taxon>Aerosakkonemataceae</taxon>
        <taxon>Floridanema</taxon>
        <taxon>Floridanema evergladense</taxon>
    </lineage>
</organism>
<reference evidence="2 3" key="1">
    <citation type="submission" date="2024-09" db="EMBL/GenBank/DDBJ databases">
        <title>Floridaenema gen nov. (Aerosakkonemataceae, Aerosakkonematales ord. nov., Cyanobacteria) from benthic tropical and subtropical fresh waters, with the description of four new species.</title>
        <authorList>
            <person name="Moretto J.A."/>
            <person name="Berthold D.E."/>
            <person name="Lefler F.W."/>
            <person name="Huang I.-S."/>
            <person name="Laughinghouse H. IV."/>
        </authorList>
    </citation>
    <scope>NUCLEOTIDE SEQUENCE [LARGE SCALE GENOMIC DNA]</scope>
    <source>
        <strain evidence="2 3">BLCC-F167</strain>
    </source>
</reference>
<keyword evidence="1" id="KW-1133">Transmembrane helix</keyword>
<dbReference type="Proteomes" id="UP001576780">
    <property type="component" value="Unassembled WGS sequence"/>
</dbReference>
<feature type="transmembrane region" description="Helical" evidence="1">
    <location>
        <begin position="328"/>
        <end position="353"/>
    </location>
</feature>
<keyword evidence="1" id="KW-0472">Membrane</keyword>
<feature type="transmembrane region" description="Helical" evidence="1">
    <location>
        <begin position="442"/>
        <end position="475"/>
    </location>
</feature>
<feature type="transmembrane region" description="Helical" evidence="1">
    <location>
        <begin position="359"/>
        <end position="378"/>
    </location>
</feature>
<gene>
    <name evidence="2" type="ORF">ACE1CA_15925</name>
</gene>
<sequence>MNNIWQSTAHLVIGVPTPPQQIVAQVTRTANPVNETVDVVQRTTSNISQFIPNLLAAIVILVLGWLLAIVIAWAVKQLLNRTNIDNRITSWVTGRADAESLPVEKWISDIVFWLIFIFALVAFLQALQLTAVYEPLNNLLNQVFTFLPKLAGATILLAIAWVIATVVKLVVTRSLQVVRLDERLNQEVSETNNQFSVSETIGNTLYWFIFLLFLPSILSTLELEGTLQPVQRLLNDILSVLPNIFAAILIGAVGWVVAQVVRRIVTNLLVATGTDRFGASVGINPSTTGQSLSWIIGTIVYVLILIPVAIAALNALRINAISIPAIAMLNDILSAVPRIFAAGIILAIAYAIGRFLADVVTSILSSIGFNNVFNWIGFSTPRQTRSRIVVSPSTTPIDSPTPGVVEEKTTAARTPSEIVGIIVLVGIVLLATVAAVEVLNFAALTAIVTGIVAIAGQILIGLVIFAIGLYLANLAFNIITSSGNQQAVILGNAARIAIIILVSAMALQQMGIAADIVNLAFGLLLGAIAVATAIAFGLGSRDVAGEQVRDWLESFKRKKNEPPRL</sequence>
<dbReference type="InterPro" id="IPR008910">
    <property type="entry name" value="MSC_TM_helix"/>
</dbReference>
<dbReference type="Pfam" id="PF05552">
    <property type="entry name" value="MS_channel_1st_1"/>
    <property type="match status" value="4"/>
</dbReference>
<dbReference type="RefSeq" id="WP_413278417.1">
    <property type="nucleotide sequence ID" value="NZ_JBHFNT010000137.1"/>
</dbReference>
<dbReference type="PANTHER" id="PTHR30221:SF1">
    <property type="entry name" value="SMALL-CONDUCTANCE MECHANOSENSITIVE CHANNEL"/>
    <property type="match status" value="1"/>
</dbReference>
<keyword evidence="1" id="KW-0812">Transmembrane</keyword>
<dbReference type="PANTHER" id="PTHR30221">
    <property type="entry name" value="SMALL-CONDUCTANCE MECHANOSENSITIVE CHANNEL"/>
    <property type="match status" value="1"/>
</dbReference>
<keyword evidence="3" id="KW-1185">Reference proteome</keyword>
<evidence type="ECO:0000313" key="2">
    <source>
        <dbReference type="EMBL" id="MFB2836020.1"/>
    </source>
</evidence>
<feature type="transmembrane region" description="Helical" evidence="1">
    <location>
        <begin position="54"/>
        <end position="75"/>
    </location>
</feature>
<dbReference type="EMBL" id="JBHFNT010000137">
    <property type="protein sequence ID" value="MFB2836020.1"/>
    <property type="molecule type" value="Genomic_DNA"/>
</dbReference>
<name>A0ABV4WLS1_9CYAN</name>
<feature type="transmembrane region" description="Helical" evidence="1">
    <location>
        <begin position="294"/>
        <end position="316"/>
    </location>
</feature>
<feature type="transmembrane region" description="Helical" evidence="1">
    <location>
        <begin position="150"/>
        <end position="171"/>
    </location>
</feature>
<evidence type="ECO:0000313" key="3">
    <source>
        <dbReference type="Proteomes" id="UP001576780"/>
    </source>
</evidence>
<accession>A0ABV4WLS1</accession>
<evidence type="ECO:0000256" key="1">
    <source>
        <dbReference type="SAM" id="Phobius"/>
    </source>
</evidence>
<dbReference type="NCBIfam" id="NF033912">
    <property type="entry name" value="msc"/>
    <property type="match status" value="1"/>
</dbReference>
<feature type="transmembrane region" description="Helical" evidence="1">
    <location>
        <begin position="233"/>
        <end position="258"/>
    </location>
</feature>
<feature type="transmembrane region" description="Helical" evidence="1">
    <location>
        <begin position="418"/>
        <end position="436"/>
    </location>
</feature>
<feature type="transmembrane region" description="Helical" evidence="1">
    <location>
        <begin position="204"/>
        <end position="221"/>
    </location>
</feature>
<feature type="transmembrane region" description="Helical" evidence="1">
    <location>
        <begin position="110"/>
        <end position="129"/>
    </location>
</feature>
<dbReference type="Gene3D" id="1.10.287.1260">
    <property type="match status" value="2"/>
</dbReference>